<dbReference type="EMBL" id="CAJVQB010078191">
    <property type="protein sequence ID" value="CAG8845093.1"/>
    <property type="molecule type" value="Genomic_DNA"/>
</dbReference>
<keyword evidence="4" id="KW-0779">Telomere</keyword>
<proteinExistence type="predicted"/>
<dbReference type="Pfam" id="PF10341">
    <property type="entry name" value="TPP1"/>
    <property type="match status" value="1"/>
</dbReference>
<sequence length="132" mass="15348">LKDINEPVKKLVRPQVLEVCSFRLEADNLKEKLCAKIYDSEFYIQCIFSENCIQRFESEANSPITSIKECHIIISEFSFRFIKDSSIKSPGYDCFLNIERFKYSTNVTDKPGFDLEVKDPFEDQDIEAALKT</sequence>
<accession>A0ABN7X0H1</accession>
<feature type="non-terminal residue" evidence="7">
    <location>
        <position position="132"/>
    </location>
</feature>
<dbReference type="Proteomes" id="UP000789901">
    <property type="component" value="Unassembled WGS sequence"/>
</dbReference>
<keyword evidence="5" id="KW-0539">Nucleus</keyword>
<evidence type="ECO:0000313" key="7">
    <source>
        <dbReference type="EMBL" id="CAG8845093.1"/>
    </source>
</evidence>
<evidence type="ECO:0000256" key="1">
    <source>
        <dbReference type="ARBA" id="ARBA00004123"/>
    </source>
</evidence>
<reference evidence="7 8" key="1">
    <citation type="submission" date="2021-06" db="EMBL/GenBank/DDBJ databases">
        <authorList>
            <person name="Kallberg Y."/>
            <person name="Tangrot J."/>
            <person name="Rosling A."/>
        </authorList>
    </citation>
    <scope>NUCLEOTIDE SEQUENCE [LARGE SCALE GENOMIC DNA]</scope>
    <source>
        <strain evidence="7 8">120-4 pot B 10/14</strain>
    </source>
</reference>
<evidence type="ECO:0000256" key="3">
    <source>
        <dbReference type="ARBA" id="ARBA00022454"/>
    </source>
</evidence>
<gene>
    <name evidence="7" type="ORF">GMARGA_LOCUS37454</name>
</gene>
<comment type="caution">
    <text evidence="7">The sequence shown here is derived from an EMBL/GenBank/DDBJ whole genome shotgun (WGS) entry which is preliminary data.</text>
</comment>
<feature type="non-terminal residue" evidence="7">
    <location>
        <position position="1"/>
    </location>
</feature>
<evidence type="ECO:0000259" key="6">
    <source>
        <dbReference type="Pfam" id="PF10341"/>
    </source>
</evidence>
<dbReference type="InterPro" id="IPR019437">
    <property type="entry name" value="TPP1/Est3"/>
</dbReference>
<keyword evidence="3" id="KW-0158">Chromosome</keyword>
<evidence type="ECO:0000256" key="4">
    <source>
        <dbReference type="ARBA" id="ARBA00022895"/>
    </source>
</evidence>
<evidence type="ECO:0000256" key="2">
    <source>
        <dbReference type="ARBA" id="ARBA00004574"/>
    </source>
</evidence>
<comment type="subcellular location">
    <subcellularLocation>
        <location evidence="2">Chromosome</location>
        <location evidence="2">Telomere</location>
    </subcellularLocation>
    <subcellularLocation>
        <location evidence="1">Nucleus</location>
    </subcellularLocation>
</comment>
<keyword evidence="8" id="KW-1185">Reference proteome</keyword>
<dbReference type="Gene3D" id="2.40.50.960">
    <property type="match status" value="1"/>
</dbReference>
<feature type="domain" description="Shelterin complex subunit TPP1/Est3" evidence="6">
    <location>
        <begin position="13"/>
        <end position="107"/>
    </location>
</feature>
<name>A0ABN7X0H1_GIGMA</name>
<evidence type="ECO:0000313" key="8">
    <source>
        <dbReference type="Proteomes" id="UP000789901"/>
    </source>
</evidence>
<evidence type="ECO:0000256" key="5">
    <source>
        <dbReference type="ARBA" id="ARBA00023242"/>
    </source>
</evidence>
<protein>
    <submittedName>
        <fullName evidence="7">2119_t:CDS:1</fullName>
    </submittedName>
</protein>
<organism evidence="7 8">
    <name type="scientific">Gigaspora margarita</name>
    <dbReference type="NCBI Taxonomy" id="4874"/>
    <lineage>
        <taxon>Eukaryota</taxon>
        <taxon>Fungi</taxon>
        <taxon>Fungi incertae sedis</taxon>
        <taxon>Mucoromycota</taxon>
        <taxon>Glomeromycotina</taxon>
        <taxon>Glomeromycetes</taxon>
        <taxon>Diversisporales</taxon>
        <taxon>Gigasporaceae</taxon>
        <taxon>Gigaspora</taxon>
    </lineage>
</organism>